<dbReference type="GO" id="GO:0015297">
    <property type="term" value="F:antiporter activity"/>
    <property type="evidence" value="ECO:0007669"/>
    <property type="project" value="UniProtKB-KW"/>
</dbReference>
<sequence length="458" mass="49465">MVQSTIDSQLLTRRGRYAAILRLGTPILVGQVGQIIVGFADSAMVGHYSTDALAAASFVNNIFNIALLMCLGFTYGLTPLIGALYSAARNEDIGATLHRGIRINFLFSMVITAMMGILYLNVDKLGQPEHLLPLIRPYFLIYLGTVAAISLFQTFAQTSYAVNASMMPMWVVLACNVVNIAGNWLLIYGNMGFPELGLTGAGISTFVSRWAAVVVIISIFLIAKRYRPYRPTALRPGRYGHRAGVIFRTSMPVSLQTGLETASFSVAAVMAGWLGRNQLAAFQIFVTIGSLGFVIYYGMAAAMSVLVANASSCRDAARHMRAIAGSGYVIILALAFVACTVFLSLGSHLIGVFTEDGTVIAMTASMMVPLAIYQLGDATQINFANALRGTANVMPMVWIAFFSYVIVGIPATYIMAFVFGWGIVGIALSFSVSLFTAGALFLYTFLRTTRHRNAEQIK</sequence>
<dbReference type="PANTHER" id="PTHR43298:SF2">
    <property type="entry name" value="FMN_FAD EXPORTER YEEO-RELATED"/>
    <property type="match status" value="1"/>
</dbReference>
<evidence type="ECO:0000256" key="7">
    <source>
        <dbReference type="ARBA" id="ARBA00023065"/>
    </source>
</evidence>
<evidence type="ECO:0000256" key="5">
    <source>
        <dbReference type="ARBA" id="ARBA00022692"/>
    </source>
</evidence>
<dbReference type="NCBIfam" id="TIGR00797">
    <property type="entry name" value="matE"/>
    <property type="match status" value="1"/>
</dbReference>
<reference evidence="11 12" key="1">
    <citation type="journal article" date="2016" name="Nat. Biotechnol.">
        <title>Measurement of bacterial replication rates in microbial communities.</title>
        <authorList>
            <person name="Brown C.T."/>
            <person name="Olm M.R."/>
            <person name="Thomas B.C."/>
            <person name="Banfield J.F."/>
        </authorList>
    </citation>
    <scope>NUCLEOTIDE SEQUENCE [LARGE SCALE GENOMIC DNA]</scope>
    <source>
        <strain evidence="11">45_41</strain>
    </source>
</reference>
<dbReference type="InterPro" id="IPR002528">
    <property type="entry name" value="MATE_fam"/>
</dbReference>
<feature type="transmembrane region" description="Helical" evidence="10">
    <location>
        <begin position="139"/>
        <end position="156"/>
    </location>
</feature>
<feature type="transmembrane region" description="Helical" evidence="10">
    <location>
        <begin position="168"/>
        <end position="187"/>
    </location>
</feature>
<gene>
    <name evidence="11" type="ORF">BHV79_18035</name>
</gene>
<keyword evidence="5 10" id="KW-0812">Transmembrane</keyword>
<accession>A0A1Q6HQ90</accession>
<evidence type="ECO:0000313" key="12">
    <source>
        <dbReference type="Proteomes" id="UP000186549"/>
    </source>
</evidence>
<keyword evidence="4" id="KW-1003">Cell membrane</keyword>
<evidence type="ECO:0000256" key="9">
    <source>
        <dbReference type="ARBA" id="ARBA00031636"/>
    </source>
</evidence>
<protein>
    <recommendedName>
        <fullName evidence="9">Multidrug-efflux transporter</fullName>
    </recommendedName>
</protein>
<feature type="transmembrane region" description="Helical" evidence="10">
    <location>
        <begin position="245"/>
        <end position="274"/>
    </location>
</feature>
<evidence type="ECO:0000256" key="8">
    <source>
        <dbReference type="ARBA" id="ARBA00023136"/>
    </source>
</evidence>
<dbReference type="GO" id="GO:0005886">
    <property type="term" value="C:plasma membrane"/>
    <property type="evidence" value="ECO:0007669"/>
    <property type="project" value="UniProtKB-SubCell"/>
</dbReference>
<evidence type="ECO:0000313" key="11">
    <source>
        <dbReference type="EMBL" id="OKZ28774.1"/>
    </source>
</evidence>
<organism evidence="11 12">
    <name type="scientific">Bacteroides uniformis</name>
    <dbReference type="NCBI Taxonomy" id="820"/>
    <lineage>
        <taxon>Bacteria</taxon>
        <taxon>Pseudomonadati</taxon>
        <taxon>Bacteroidota</taxon>
        <taxon>Bacteroidia</taxon>
        <taxon>Bacteroidales</taxon>
        <taxon>Bacteroidaceae</taxon>
        <taxon>Bacteroides</taxon>
    </lineage>
</organism>
<dbReference type="Pfam" id="PF01554">
    <property type="entry name" value="MatE"/>
    <property type="match status" value="2"/>
</dbReference>
<comment type="caution">
    <text evidence="11">The sequence shown here is derived from an EMBL/GenBank/DDBJ whole genome shotgun (WGS) entry which is preliminary data.</text>
</comment>
<keyword evidence="3" id="KW-0050">Antiport</keyword>
<evidence type="ECO:0000256" key="10">
    <source>
        <dbReference type="SAM" id="Phobius"/>
    </source>
</evidence>
<keyword evidence="7" id="KW-0406">Ion transport</keyword>
<dbReference type="InterPro" id="IPR050222">
    <property type="entry name" value="MATE_MdtK"/>
</dbReference>
<feature type="transmembrane region" description="Helical" evidence="10">
    <location>
        <begin position="65"/>
        <end position="88"/>
    </location>
</feature>
<evidence type="ECO:0000256" key="3">
    <source>
        <dbReference type="ARBA" id="ARBA00022449"/>
    </source>
</evidence>
<dbReference type="PANTHER" id="PTHR43298">
    <property type="entry name" value="MULTIDRUG RESISTANCE PROTEIN NORM-RELATED"/>
    <property type="match status" value="1"/>
</dbReference>
<keyword evidence="6 10" id="KW-1133">Transmembrane helix</keyword>
<evidence type="ECO:0000256" key="6">
    <source>
        <dbReference type="ARBA" id="ARBA00022989"/>
    </source>
</evidence>
<proteinExistence type="predicted"/>
<dbReference type="AlphaFoldDB" id="A0A1Q6HQ90"/>
<feature type="transmembrane region" description="Helical" evidence="10">
    <location>
        <begin position="100"/>
        <end position="119"/>
    </location>
</feature>
<dbReference type="PIRSF" id="PIRSF006603">
    <property type="entry name" value="DinF"/>
    <property type="match status" value="1"/>
</dbReference>
<feature type="transmembrane region" description="Helical" evidence="10">
    <location>
        <begin position="20"/>
        <end position="45"/>
    </location>
</feature>
<keyword evidence="2" id="KW-0813">Transport</keyword>
<evidence type="ECO:0000256" key="1">
    <source>
        <dbReference type="ARBA" id="ARBA00004651"/>
    </source>
</evidence>
<feature type="transmembrane region" description="Helical" evidence="10">
    <location>
        <begin position="425"/>
        <end position="446"/>
    </location>
</feature>
<dbReference type="GO" id="GO:0042910">
    <property type="term" value="F:xenobiotic transmembrane transporter activity"/>
    <property type="evidence" value="ECO:0007669"/>
    <property type="project" value="InterPro"/>
</dbReference>
<feature type="transmembrane region" description="Helical" evidence="10">
    <location>
        <begin position="397"/>
        <end position="419"/>
    </location>
</feature>
<dbReference type="EMBL" id="MNQU01000333">
    <property type="protein sequence ID" value="OKZ28774.1"/>
    <property type="molecule type" value="Genomic_DNA"/>
</dbReference>
<dbReference type="InterPro" id="IPR048279">
    <property type="entry name" value="MdtK-like"/>
</dbReference>
<comment type="subcellular location">
    <subcellularLocation>
        <location evidence="1">Cell membrane</location>
        <topology evidence="1">Multi-pass membrane protein</topology>
    </subcellularLocation>
</comment>
<name>A0A1Q6HQ90_BACUN</name>
<evidence type="ECO:0000256" key="4">
    <source>
        <dbReference type="ARBA" id="ARBA00022475"/>
    </source>
</evidence>
<feature type="transmembrane region" description="Helical" evidence="10">
    <location>
        <begin position="280"/>
        <end position="307"/>
    </location>
</feature>
<feature type="transmembrane region" description="Helical" evidence="10">
    <location>
        <begin position="207"/>
        <end position="224"/>
    </location>
</feature>
<dbReference type="Proteomes" id="UP000186549">
    <property type="component" value="Unassembled WGS sequence"/>
</dbReference>
<keyword evidence="8 10" id="KW-0472">Membrane</keyword>
<feature type="transmembrane region" description="Helical" evidence="10">
    <location>
        <begin position="359"/>
        <end position="376"/>
    </location>
</feature>
<dbReference type="GO" id="GO:0006811">
    <property type="term" value="P:monoatomic ion transport"/>
    <property type="evidence" value="ECO:0007669"/>
    <property type="project" value="UniProtKB-KW"/>
</dbReference>
<feature type="transmembrane region" description="Helical" evidence="10">
    <location>
        <begin position="328"/>
        <end position="353"/>
    </location>
</feature>
<evidence type="ECO:0000256" key="2">
    <source>
        <dbReference type="ARBA" id="ARBA00022448"/>
    </source>
</evidence>